<accession>A0A2H0KSH9</accession>
<dbReference type="GO" id="GO:0008408">
    <property type="term" value="F:3'-5' exonuclease activity"/>
    <property type="evidence" value="ECO:0007669"/>
    <property type="project" value="InterPro"/>
</dbReference>
<dbReference type="AlphaFoldDB" id="A0A2H0KSH9"/>
<evidence type="ECO:0000313" key="1">
    <source>
        <dbReference type="EMBL" id="PIQ75057.1"/>
    </source>
</evidence>
<evidence type="ECO:0000313" key="2">
    <source>
        <dbReference type="Proteomes" id="UP000229317"/>
    </source>
</evidence>
<sequence>MIIGHQRIWQFLSKSAQGGRLAHAYLFVGSSGIGKKKVAFEFAKLLQCKKPLKKQGNFDSCGECRDCLLIERNQHPDVLLIESDNETSEAKEEEKQTKIQEIKIEQIRALQHQINLSPYSGEHKIVIIDSSENLTHEAANCLLKTLEEPSQKSVLILVSSSWQKLLPTIVSRCQMINFLPVKSQVIIEGLQKLGAKNKAKIIQAVRFACGRPGVALKIMNEPQFLAKNIQLIEDLERLMKKDLVERFRYAKDLSQNSVSAKEVLDQWVIWFRDKILSELGNKNLLVLGEENSKNIFSLAKIIESIKNIQQTQRLLEDSSFNSRLILENLMLKI</sequence>
<dbReference type="GO" id="GO:0003887">
    <property type="term" value="F:DNA-directed DNA polymerase activity"/>
    <property type="evidence" value="ECO:0007669"/>
    <property type="project" value="InterPro"/>
</dbReference>
<dbReference type="PANTHER" id="PTHR11669:SF8">
    <property type="entry name" value="DNA POLYMERASE III SUBUNIT DELTA"/>
    <property type="match status" value="1"/>
</dbReference>
<proteinExistence type="predicted"/>
<protein>
    <submittedName>
        <fullName evidence="1">DNA polymerase III subunit delta</fullName>
    </submittedName>
</protein>
<dbReference type="InterPro" id="IPR027417">
    <property type="entry name" value="P-loop_NTPase"/>
</dbReference>
<dbReference type="GO" id="GO:0006261">
    <property type="term" value="P:DNA-templated DNA replication"/>
    <property type="evidence" value="ECO:0007669"/>
    <property type="project" value="TreeGrafter"/>
</dbReference>
<dbReference type="InterPro" id="IPR050238">
    <property type="entry name" value="DNA_Rep/Repair_Clamp_Loader"/>
</dbReference>
<organism evidence="1 2">
    <name type="scientific">Candidatus Portnoybacteria bacterium CG11_big_fil_rev_8_21_14_0_20_40_15</name>
    <dbReference type="NCBI Taxonomy" id="1974817"/>
    <lineage>
        <taxon>Bacteria</taxon>
        <taxon>Candidatus Portnoyibacteriota</taxon>
    </lineage>
</organism>
<comment type="caution">
    <text evidence="1">The sequence shown here is derived from an EMBL/GenBank/DDBJ whole genome shotgun (WGS) entry which is preliminary data.</text>
</comment>
<dbReference type="EMBL" id="PCVO01000048">
    <property type="protein sequence ID" value="PIQ75057.1"/>
    <property type="molecule type" value="Genomic_DNA"/>
</dbReference>
<name>A0A2H0KSH9_9BACT</name>
<dbReference type="SUPFAM" id="SSF52540">
    <property type="entry name" value="P-loop containing nucleoside triphosphate hydrolases"/>
    <property type="match status" value="1"/>
</dbReference>
<dbReference type="Pfam" id="PF13177">
    <property type="entry name" value="DNA_pol3_delta2"/>
    <property type="match status" value="1"/>
</dbReference>
<dbReference type="PANTHER" id="PTHR11669">
    <property type="entry name" value="REPLICATION FACTOR C / DNA POLYMERASE III GAMMA-TAU SUBUNIT"/>
    <property type="match status" value="1"/>
</dbReference>
<dbReference type="InterPro" id="IPR004622">
    <property type="entry name" value="DNA_pol_HolB"/>
</dbReference>
<reference evidence="1 2" key="1">
    <citation type="submission" date="2017-09" db="EMBL/GenBank/DDBJ databases">
        <title>Depth-based differentiation of microbial function through sediment-hosted aquifers and enrichment of novel symbionts in the deep terrestrial subsurface.</title>
        <authorList>
            <person name="Probst A.J."/>
            <person name="Ladd B."/>
            <person name="Jarett J.K."/>
            <person name="Geller-Mcgrath D.E."/>
            <person name="Sieber C.M."/>
            <person name="Emerson J.B."/>
            <person name="Anantharaman K."/>
            <person name="Thomas B.C."/>
            <person name="Malmstrom R."/>
            <person name="Stieglmeier M."/>
            <person name="Klingl A."/>
            <person name="Woyke T."/>
            <person name="Ryan C.M."/>
            <person name="Banfield J.F."/>
        </authorList>
    </citation>
    <scope>NUCLEOTIDE SEQUENCE [LARGE SCALE GENOMIC DNA]</scope>
    <source>
        <strain evidence="1">CG11_big_fil_rev_8_21_14_0_20_40_15</strain>
    </source>
</reference>
<dbReference type="Proteomes" id="UP000229317">
    <property type="component" value="Unassembled WGS sequence"/>
</dbReference>
<dbReference type="Gene3D" id="3.40.50.300">
    <property type="entry name" value="P-loop containing nucleotide triphosphate hydrolases"/>
    <property type="match status" value="1"/>
</dbReference>
<dbReference type="NCBIfam" id="TIGR00678">
    <property type="entry name" value="holB"/>
    <property type="match status" value="1"/>
</dbReference>
<gene>
    <name evidence="1" type="primary">holB</name>
    <name evidence="1" type="ORF">COV84_03115</name>
</gene>